<dbReference type="Pfam" id="PF06305">
    <property type="entry name" value="LapA_dom"/>
    <property type="match status" value="1"/>
</dbReference>
<feature type="transmembrane region" description="Helical" evidence="6">
    <location>
        <begin position="52"/>
        <end position="71"/>
    </location>
</feature>
<protein>
    <submittedName>
        <fullName evidence="8">DUF1049 domain-containing protein</fullName>
    </submittedName>
</protein>
<evidence type="ECO:0000256" key="6">
    <source>
        <dbReference type="SAM" id="Phobius"/>
    </source>
</evidence>
<evidence type="ECO:0000256" key="2">
    <source>
        <dbReference type="ARBA" id="ARBA00022692"/>
    </source>
</evidence>
<evidence type="ECO:0000256" key="3">
    <source>
        <dbReference type="ARBA" id="ARBA00022989"/>
    </source>
</evidence>
<feature type="domain" description="Lipopolysaccharide assembly protein A" evidence="7">
    <location>
        <begin position="46"/>
        <end position="94"/>
    </location>
</feature>
<evidence type="ECO:0000313" key="8">
    <source>
        <dbReference type="EMBL" id="UWX06456.1"/>
    </source>
</evidence>
<dbReference type="EMBL" id="CP065938">
    <property type="protein sequence ID" value="UWX06456.1"/>
    <property type="molecule type" value="Genomic_DNA"/>
</dbReference>
<evidence type="ECO:0000256" key="5">
    <source>
        <dbReference type="SAM" id="Coils"/>
    </source>
</evidence>
<gene>
    <name evidence="8" type="ORF">JBF11_03860</name>
</gene>
<name>A0ABY5Y4Q0_9BACT</name>
<keyword evidence="5" id="KW-0175">Coiled coil</keyword>
<organism evidence="8 9">
    <name type="scientific">Taurinivorans muris</name>
    <dbReference type="NCBI Taxonomy" id="2787751"/>
    <lineage>
        <taxon>Bacteria</taxon>
        <taxon>Pseudomonadati</taxon>
        <taxon>Thermodesulfobacteriota</taxon>
        <taxon>Desulfovibrionia</taxon>
        <taxon>Desulfovibrionales</taxon>
        <taxon>Desulfovibrionaceae</taxon>
        <taxon>Taurinivorans</taxon>
    </lineage>
</organism>
<sequence length="134" mass="15347">MRYLKVFLLVLIFFVVMMFFVQNQASFADPVVLKLDLLLIDPIETIPLPLYSVMLICFALGAFIVLLMLMWDRVTLSSRAMSARRRANVLEKKLSKVESELNALQTKHAESENKLKAELEATEKRLDSVLRASE</sequence>
<evidence type="ECO:0000313" key="9">
    <source>
        <dbReference type="Proteomes" id="UP001058120"/>
    </source>
</evidence>
<keyword evidence="4 6" id="KW-0472">Membrane</keyword>
<dbReference type="RefSeq" id="WP_334316066.1">
    <property type="nucleotide sequence ID" value="NZ_CP065938.1"/>
</dbReference>
<keyword evidence="2 6" id="KW-0812">Transmembrane</keyword>
<evidence type="ECO:0000259" key="7">
    <source>
        <dbReference type="Pfam" id="PF06305"/>
    </source>
</evidence>
<keyword evidence="3 6" id="KW-1133">Transmembrane helix</keyword>
<evidence type="ECO:0000256" key="1">
    <source>
        <dbReference type="ARBA" id="ARBA00022475"/>
    </source>
</evidence>
<dbReference type="Proteomes" id="UP001058120">
    <property type="component" value="Chromosome"/>
</dbReference>
<keyword evidence="9" id="KW-1185">Reference proteome</keyword>
<feature type="coiled-coil region" evidence="5">
    <location>
        <begin position="80"/>
        <end position="132"/>
    </location>
</feature>
<proteinExistence type="predicted"/>
<reference evidence="8" key="1">
    <citation type="submission" date="2020-12" db="EMBL/GenBank/DDBJ databases">
        <title>Taurinivorans muris gen. nov., sp. nov., fundamental and realized metabolic niche of a ubiquitous sulfidogenic bacterium in the murine intestine.</title>
        <authorList>
            <person name="Ye H."/>
            <person name="Hanson B.T."/>
            <person name="Loy A."/>
        </authorList>
    </citation>
    <scope>NUCLEOTIDE SEQUENCE</scope>
    <source>
        <strain evidence="8">LT0009</strain>
    </source>
</reference>
<dbReference type="InterPro" id="IPR010445">
    <property type="entry name" value="LapA_dom"/>
</dbReference>
<keyword evidence="1" id="KW-1003">Cell membrane</keyword>
<evidence type="ECO:0000256" key="4">
    <source>
        <dbReference type="ARBA" id="ARBA00023136"/>
    </source>
</evidence>
<accession>A0ABY5Y4Q0</accession>